<dbReference type="InterPro" id="IPR000058">
    <property type="entry name" value="Znf_AN1"/>
</dbReference>
<dbReference type="InterPro" id="IPR035896">
    <property type="entry name" value="AN1-like_Znf"/>
</dbReference>
<evidence type="ECO:0000256" key="2">
    <source>
        <dbReference type="ARBA" id="ARBA00022771"/>
    </source>
</evidence>
<keyword evidence="2 4" id="KW-0863">Zinc-finger</keyword>
<protein>
    <submittedName>
        <fullName evidence="6">Zinc an1-type domain 6</fullName>
    </submittedName>
</protein>
<dbReference type="GO" id="GO:0008270">
    <property type="term" value="F:zinc ion binding"/>
    <property type="evidence" value="ECO:0007669"/>
    <property type="project" value="UniProtKB-KW"/>
</dbReference>
<name>T0L988_9MICR</name>
<evidence type="ECO:0000313" key="6">
    <source>
        <dbReference type="EMBL" id="EQB61059.1"/>
    </source>
</evidence>
<gene>
    <name evidence="6" type="ORF">NAPIS_ORF01366</name>
</gene>
<dbReference type="PROSITE" id="PS51039">
    <property type="entry name" value="ZF_AN1"/>
    <property type="match status" value="1"/>
</dbReference>
<dbReference type="InterPro" id="IPR050652">
    <property type="entry name" value="AN1_A20_ZnFinger"/>
</dbReference>
<dbReference type="EMBL" id="KE647182">
    <property type="protein sequence ID" value="EQB61059.1"/>
    <property type="molecule type" value="Genomic_DNA"/>
</dbReference>
<dbReference type="HOGENOM" id="CLU_057016_6_1_1"/>
<keyword evidence="1" id="KW-0479">Metal-binding</keyword>
<dbReference type="Pfam" id="PF01428">
    <property type="entry name" value="zf-AN1"/>
    <property type="match status" value="1"/>
</dbReference>
<dbReference type="AlphaFoldDB" id="T0L988"/>
<dbReference type="Gene3D" id="4.10.1110.10">
    <property type="entry name" value="AN1-like Zinc finger"/>
    <property type="match status" value="1"/>
</dbReference>
<evidence type="ECO:0000259" key="5">
    <source>
        <dbReference type="PROSITE" id="PS51039"/>
    </source>
</evidence>
<evidence type="ECO:0000313" key="7">
    <source>
        <dbReference type="Proteomes" id="UP000053780"/>
    </source>
</evidence>
<sequence>MVNTVENIGIQVIKRKESETTIEMKLKKIKSDDEIINSNKNKKTSENMKNRCNKCNRKLSLVGCYACRCGNNYCNRHRFYDQHHCTFDYKTVALEKLRNENPKLQNRRIGDQ</sequence>
<dbReference type="VEuPathDB" id="MicrosporidiaDB:NAPIS_ORF01366"/>
<evidence type="ECO:0000256" key="4">
    <source>
        <dbReference type="PROSITE-ProRule" id="PRU00449"/>
    </source>
</evidence>
<dbReference type="SUPFAM" id="SSF118310">
    <property type="entry name" value="AN1-like Zinc finger"/>
    <property type="match status" value="1"/>
</dbReference>
<keyword evidence="3" id="KW-0862">Zinc</keyword>
<accession>T0L988</accession>
<evidence type="ECO:0000256" key="3">
    <source>
        <dbReference type="ARBA" id="ARBA00022833"/>
    </source>
</evidence>
<reference evidence="6 7" key="1">
    <citation type="journal article" date="2013" name="BMC Genomics">
        <title>Genome sequencing and comparative genomics of honey bee microsporidia, Nosema apis reveal novel insights into host-parasite interactions.</title>
        <authorList>
            <person name="Chen Yp."/>
            <person name="Pettis J.S."/>
            <person name="Zhao Y."/>
            <person name="Liu X."/>
            <person name="Tallon L.J."/>
            <person name="Sadzewicz L.D."/>
            <person name="Li R."/>
            <person name="Zheng H."/>
            <person name="Huang S."/>
            <person name="Zhang X."/>
            <person name="Hamilton M.C."/>
            <person name="Pernal S.F."/>
            <person name="Melathopoulos A.P."/>
            <person name="Yan X."/>
            <person name="Evans J.D."/>
        </authorList>
    </citation>
    <scope>NUCLEOTIDE SEQUENCE [LARGE SCALE GENOMIC DNA]</scope>
    <source>
        <strain evidence="6 7">BRL 01</strain>
    </source>
</reference>
<feature type="domain" description="AN1-type" evidence="5">
    <location>
        <begin position="46"/>
        <end position="93"/>
    </location>
</feature>
<keyword evidence="7" id="KW-1185">Reference proteome</keyword>
<dbReference type="SMART" id="SM00154">
    <property type="entry name" value="ZnF_AN1"/>
    <property type="match status" value="1"/>
</dbReference>
<evidence type="ECO:0000256" key="1">
    <source>
        <dbReference type="ARBA" id="ARBA00022723"/>
    </source>
</evidence>
<dbReference type="Proteomes" id="UP000053780">
    <property type="component" value="Unassembled WGS sequence"/>
</dbReference>
<dbReference type="OrthoDB" id="428577at2759"/>
<organism evidence="6 7">
    <name type="scientific">Vairimorpha apis BRL 01</name>
    <dbReference type="NCBI Taxonomy" id="1037528"/>
    <lineage>
        <taxon>Eukaryota</taxon>
        <taxon>Fungi</taxon>
        <taxon>Fungi incertae sedis</taxon>
        <taxon>Microsporidia</taxon>
        <taxon>Nosematidae</taxon>
        <taxon>Vairimorpha</taxon>
    </lineage>
</organism>
<dbReference type="PANTHER" id="PTHR10634">
    <property type="entry name" value="AN1-TYPE ZINC FINGER PROTEIN"/>
    <property type="match status" value="1"/>
</dbReference>
<proteinExistence type="predicted"/>